<evidence type="ECO:0000256" key="2">
    <source>
        <dbReference type="ARBA" id="ARBA00022840"/>
    </source>
</evidence>
<dbReference type="InterPro" id="IPR027417">
    <property type="entry name" value="P-loop_NTPase"/>
</dbReference>
<evidence type="ECO:0000259" key="4">
    <source>
        <dbReference type="PROSITE" id="PS50043"/>
    </source>
</evidence>
<dbReference type="InterPro" id="IPR041664">
    <property type="entry name" value="AAA_16"/>
</dbReference>
<dbReference type="SUPFAM" id="SSF52540">
    <property type="entry name" value="P-loop containing nucleoside triphosphate hydrolases"/>
    <property type="match status" value="1"/>
</dbReference>
<proteinExistence type="predicted"/>
<dbReference type="InterPro" id="IPR016032">
    <property type="entry name" value="Sig_transdc_resp-reg_C-effctor"/>
</dbReference>
<dbReference type="AlphaFoldDB" id="A0A370B2W9"/>
<keyword evidence="2" id="KW-0067">ATP-binding</keyword>
<sequence>MGSLLRLAIHGTGPRSLIRPDPNERPWALSAPRVRGSTRTVLLERESALAHAAAALRRAEGGQGSLLVVRGPLGMGRSTFLESLADLGRSQAFVLLRAQASVTEERFRLGVVRQLVDSLRAVVPPDDMARWLRRADASLSGARSRTGRAHGTLTAAPPWSELGRQQASRWLAMLLCAMSDDRPVVLMVDDLQWADAESLRALTLSLARRARQRILFVFSVLPGDVRGARQLVADLLVPQRSGAEPGCGGGRPESGDGMSDRTLELAPLGLNSVRVLVEKALGSATDSVFVDTVAARSGGNPLLLRAVLDEAQYLRLRPTATDAVIAATLRPERVRQRLDAFLRSQPDHVRRTAYALTLLGSAADEQFVARLAELDDHGRAQAVDVLRLAGFMDPDSYRLASGSVLRDLLEENMPAQERTAMRGMTAELLHRTGRRAELAAEQLMAVMTLRGPRAVQILRTAADSAMRRGSSRDAARYLRPALLDSSVSGDDRARLLVDLATAERGFATAASLRHVVEAVPLLGSVRERADTMLLLGPLQMDPPAFRVDVIRASIADELRRSGSGDSAERELALRLEAREHVLSAQDPAHIQRALRRLHDLGPSPRLATTGERELVTSLMHIAFVAGAVPAHQLGSLCARILEREPSAPDHVHTTVPLAVNILAGAERTEGTASWLREANRQAQRRGGDVEQAVICCEQALVALADGHLATAQEKIIQVDALAGPESSDLPTVCAAILSIVAMHTDEPELAEQLLIQHRLHAENQHLAALLDMARGTLAARHGDPRTALEHYRSAGRRAEQIGWLNPVVLPWSSPAALMHHRLGEHEEALTAARLELERSRAWGSPTVLGRSLVTLGRVTTGHRGPTLLEEAVAVLEKGVNSYELCRGLYALGTHPAARRKQRADALKRAHDLANELDIHALAKRIGGKQTETTGESDTRGNKLTPSERKVSRLAAAGLSNSAIAQHLGTSSRMVEKHLTNSYRKLGISGRPGLATALKRADAER</sequence>
<dbReference type="Pfam" id="PF00196">
    <property type="entry name" value="GerE"/>
    <property type="match status" value="1"/>
</dbReference>
<feature type="domain" description="HTH luxR-type" evidence="4">
    <location>
        <begin position="936"/>
        <end position="1001"/>
    </location>
</feature>
<dbReference type="GO" id="GO:0005524">
    <property type="term" value="F:ATP binding"/>
    <property type="evidence" value="ECO:0007669"/>
    <property type="project" value="UniProtKB-KW"/>
</dbReference>
<organism evidence="5 6">
    <name type="scientific">Streptomyces corynorhini</name>
    <dbReference type="NCBI Taxonomy" id="2282652"/>
    <lineage>
        <taxon>Bacteria</taxon>
        <taxon>Bacillati</taxon>
        <taxon>Actinomycetota</taxon>
        <taxon>Actinomycetes</taxon>
        <taxon>Kitasatosporales</taxon>
        <taxon>Streptomycetaceae</taxon>
        <taxon>Streptomyces</taxon>
    </lineage>
</organism>
<feature type="region of interest" description="Disordered" evidence="3">
    <location>
        <begin position="924"/>
        <end position="947"/>
    </location>
</feature>
<evidence type="ECO:0000256" key="1">
    <source>
        <dbReference type="ARBA" id="ARBA00022741"/>
    </source>
</evidence>
<dbReference type="PRINTS" id="PR00038">
    <property type="entry name" value="HTHLUXR"/>
</dbReference>
<evidence type="ECO:0000313" key="6">
    <source>
        <dbReference type="Proteomes" id="UP000253741"/>
    </source>
</evidence>
<accession>A0A370B2W9</accession>
<protein>
    <recommendedName>
        <fullName evidence="4">HTH luxR-type domain-containing protein</fullName>
    </recommendedName>
</protein>
<dbReference type="GO" id="GO:0005737">
    <property type="term" value="C:cytoplasm"/>
    <property type="evidence" value="ECO:0007669"/>
    <property type="project" value="TreeGrafter"/>
</dbReference>
<dbReference type="GO" id="GO:0006355">
    <property type="term" value="P:regulation of DNA-templated transcription"/>
    <property type="evidence" value="ECO:0007669"/>
    <property type="project" value="InterPro"/>
</dbReference>
<dbReference type="SUPFAM" id="SSF48452">
    <property type="entry name" value="TPR-like"/>
    <property type="match status" value="1"/>
</dbReference>
<dbReference type="Gene3D" id="1.10.10.10">
    <property type="entry name" value="Winged helix-like DNA-binding domain superfamily/Winged helix DNA-binding domain"/>
    <property type="match status" value="1"/>
</dbReference>
<gene>
    <name evidence="5" type="ORF">DVH02_30655</name>
</gene>
<keyword evidence="1" id="KW-0547">Nucleotide-binding</keyword>
<comment type="caution">
    <text evidence="5">The sequence shown here is derived from an EMBL/GenBank/DDBJ whole genome shotgun (WGS) entry which is preliminary data.</text>
</comment>
<dbReference type="PANTHER" id="PTHR16305:SF35">
    <property type="entry name" value="TRANSCRIPTIONAL ACTIVATOR DOMAIN"/>
    <property type="match status" value="1"/>
</dbReference>
<dbReference type="PROSITE" id="PS50043">
    <property type="entry name" value="HTH_LUXR_2"/>
    <property type="match status" value="1"/>
</dbReference>
<dbReference type="GO" id="GO:0004016">
    <property type="term" value="F:adenylate cyclase activity"/>
    <property type="evidence" value="ECO:0007669"/>
    <property type="project" value="TreeGrafter"/>
</dbReference>
<dbReference type="EMBL" id="QQNA01000319">
    <property type="protein sequence ID" value="RDG34203.1"/>
    <property type="molecule type" value="Genomic_DNA"/>
</dbReference>
<dbReference type="SUPFAM" id="SSF46894">
    <property type="entry name" value="C-terminal effector domain of the bipartite response regulators"/>
    <property type="match status" value="1"/>
</dbReference>
<dbReference type="CDD" id="cd06170">
    <property type="entry name" value="LuxR_C_like"/>
    <property type="match status" value="1"/>
</dbReference>
<dbReference type="SMART" id="SM00421">
    <property type="entry name" value="HTH_LUXR"/>
    <property type="match status" value="1"/>
</dbReference>
<dbReference type="PANTHER" id="PTHR16305">
    <property type="entry name" value="TESTICULAR SOLUBLE ADENYLYL CYCLASE"/>
    <property type="match status" value="1"/>
</dbReference>
<name>A0A370B2W9_9ACTN</name>
<dbReference type="Pfam" id="PF13191">
    <property type="entry name" value="AAA_16"/>
    <property type="match status" value="1"/>
</dbReference>
<dbReference type="GO" id="GO:0003677">
    <property type="term" value="F:DNA binding"/>
    <property type="evidence" value="ECO:0007669"/>
    <property type="project" value="InterPro"/>
</dbReference>
<evidence type="ECO:0000256" key="3">
    <source>
        <dbReference type="SAM" id="MobiDB-lite"/>
    </source>
</evidence>
<feature type="compositionally biased region" description="Basic and acidic residues" evidence="3">
    <location>
        <begin position="936"/>
        <end position="947"/>
    </location>
</feature>
<reference evidence="5 6" key="1">
    <citation type="submission" date="2018-07" db="EMBL/GenBank/DDBJ databases">
        <title>Streptomyces species from bats.</title>
        <authorList>
            <person name="Dunlap C."/>
        </authorList>
    </citation>
    <scope>NUCLEOTIDE SEQUENCE [LARGE SCALE GENOMIC DNA]</scope>
    <source>
        <strain evidence="5 6">AC230</strain>
    </source>
</reference>
<dbReference type="InterPro" id="IPR036388">
    <property type="entry name" value="WH-like_DNA-bd_sf"/>
</dbReference>
<keyword evidence="6" id="KW-1185">Reference proteome</keyword>
<dbReference type="InterPro" id="IPR000792">
    <property type="entry name" value="Tscrpt_reg_LuxR_C"/>
</dbReference>
<dbReference type="InterPro" id="IPR011990">
    <property type="entry name" value="TPR-like_helical_dom_sf"/>
</dbReference>
<dbReference type="Proteomes" id="UP000253741">
    <property type="component" value="Unassembled WGS sequence"/>
</dbReference>
<evidence type="ECO:0000313" key="5">
    <source>
        <dbReference type="EMBL" id="RDG34203.1"/>
    </source>
</evidence>